<keyword evidence="4" id="KW-1185">Reference proteome</keyword>
<keyword evidence="2" id="KW-0732">Signal</keyword>
<proteinExistence type="inferred from homology"/>
<protein>
    <submittedName>
        <fullName evidence="3">Tripartite tricarboxylate transporter substrate binding protein</fullName>
    </submittedName>
</protein>
<dbReference type="InterPro" id="IPR042100">
    <property type="entry name" value="Bug_dom1"/>
</dbReference>
<evidence type="ECO:0000256" key="2">
    <source>
        <dbReference type="SAM" id="SignalP"/>
    </source>
</evidence>
<dbReference type="AlphaFoldDB" id="A0A4Z0BZW0"/>
<name>A0A4Z0BZW0_9BURK</name>
<dbReference type="PIRSF" id="PIRSF017082">
    <property type="entry name" value="YflP"/>
    <property type="match status" value="1"/>
</dbReference>
<gene>
    <name evidence="3" type="ORF">EZ242_03315</name>
</gene>
<organism evidence="3 4">
    <name type="scientific">Ramlibacter rhizophilus</name>
    <dbReference type="NCBI Taxonomy" id="1781167"/>
    <lineage>
        <taxon>Bacteria</taxon>
        <taxon>Pseudomonadati</taxon>
        <taxon>Pseudomonadota</taxon>
        <taxon>Betaproteobacteria</taxon>
        <taxon>Burkholderiales</taxon>
        <taxon>Comamonadaceae</taxon>
        <taxon>Ramlibacter</taxon>
    </lineage>
</organism>
<dbReference type="OrthoDB" id="8958206at2"/>
<comment type="caution">
    <text evidence="3">The sequence shown here is derived from an EMBL/GenBank/DDBJ whole genome shotgun (WGS) entry which is preliminary data.</text>
</comment>
<evidence type="ECO:0000313" key="3">
    <source>
        <dbReference type="EMBL" id="TFZ04793.1"/>
    </source>
</evidence>
<dbReference type="EMBL" id="SMLL01000001">
    <property type="protein sequence ID" value="TFZ04793.1"/>
    <property type="molecule type" value="Genomic_DNA"/>
</dbReference>
<dbReference type="Proteomes" id="UP000297564">
    <property type="component" value="Unassembled WGS sequence"/>
</dbReference>
<accession>A0A4Z0BZW0</accession>
<evidence type="ECO:0000256" key="1">
    <source>
        <dbReference type="ARBA" id="ARBA00006987"/>
    </source>
</evidence>
<dbReference type="Gene3D" id="3.40.190.150">
    <property type="entry name" value="Bordetella uptake gene, domain 1"/>
    <property type="match status" value="1"/>
</dbReference>
<comment type="similarity">
    <text evidence="1">Belongs to the UPF0065 (bug) family.</text>
</comment>
<feature type="signal peptide" evidence="2">
    <location>
        <begin position="1"/>
        <end position="21"/>
    </location>
</feature>
<dbReference type="Pfam" id="PF03401">
    <property type="entry name" value="TctC"/>
    <property type="match status" value="1"/>
</dbReference>
<dbReference type="RefSeq" id="WP_135283675.1">
    <property type="nucleotide sequence ID" value="NZ_SMLL01000001.1"/>
</dbReference>
<dbReference type="InterPro" id="IPR005064">
    <property type="entry name" value="BUG"/>
</dbReference>
<evidence type="ECO:0000313" key="4">
    <source>
        <dbReference type="Proteomes" id="UP000297564"/>
    </source>
</evidence>
<reference evidence="3 4" key="1">
    <citation type="submission" date="2019-03" db="EMBL/GenBank/DDBJ databases">
        <title>Ramlibacter rhizophilus CCTCC AB2015357, whole genome shotgun sequence.</title>
        <authorList>
            <person name="Zhang X."/>
            <person name="Feng G."/>
            <person name="Zhu H."/>
        </authorList>
    </citation>
    <scope>NUCLEOTIDE SEQUENCE [LARGE SCALE GENOMIC DNA]</scope>
    <source>
        <strain evidence="3 4">CCTCC AB2015357</strain>
    </source>
</reference>
<feature type="chain" id="PRO_5021461339" evidence="2">
    <location>
        <begin position="22"/>
        <end position="324"/>
    </location>
</feature>
<dbReference type="Gene3D" id="3.40.190.10">
    <property type="entry name" value="Periplasmic binding protein-like II"/>
    <property type="match status" value="1"/>
</dbReference>
<dbReference type="SUPFAM" id="SSF53850">
    <property type="entry name" value="Periplasmic binding protein-like II"/>
    <property type="match status" value="1"/>
</dbReference>
<dbReference type="PANTHER" id="PTHR42928">
    <property type="entry name" value="TRICARBOXYLATE-BINDING PROTEIN"/>
    <property type="match status" value="1"/>
</dbReference>
<sequence length="324" mass="34831">MKRRVVTAGALAALLAPQVFAQAAPAWPTRAVRLVVPYPAGGGVDVLARALAARLQERWGQPVTVDNRPGANTLVGTELVARATDGHTLLFTTDATFTINPHLYAKLPYDPDRDFQPITRMVSFSQLLVANAELPAGSLPELVALARSKPGQLSYASYGPGSQPQLATETLKQKAGIYIVHIPYRGIPQAVAAVISGEVPLTWAGIPSARPHLQSRRIKALAYGGSTRSRDFPDVPTVAELGFPEVDANVWVGLFGPASMEPQLAGRIQQDVAAILQEPAFKAREVEAKGYELVAGSPQELRSHIAKELRSREAPIRYSKAKVE</sequence>
<dbReference type="CDD" id="cd13578">
    <property type="entry name" value="PBP2_Bug27"/>
    <property type="match status" value="1"/>
</dbReference>
<dbReference type="PANTHER" id="PTHR42928:SF5">
    <property type="entry name" value="BLR1237 PROTEIN"/>
    <property type="match status" value="1"/>
</dbReference>